<feature type="compositionally biased region" description="Basic and acidic residues" evidence="1">
    <location>
        <begin position="51"/>
        <end position="73"/>
    </location>
</feature>
<sequence>MSNEHDMKRWEQRNKLSILSTQNRQNVHLSSDHNDLADIPSDHGNNSDEMSPPRHGDHSDPPAEECREGETAKHPKPRGSSSNELGAGRAAQQQIDKKIPGGRMGFSLAGPRMTRHPST</sequence>
<keyword evidence="3" id="KW-1185">Reference proteome</keyword>
<feature type="compositionally biased region" description="Basic and acidic residues" evidence="1">
    <location>
        <begin position="1"/>
        <end position="14"/>
    </location>
</feature>
<organism evidence="2 3">
    <name type="scientific">Colletotrichum lupini</name>
    <dbReference type="NCBI Taxonomy" id="145971"/>
    <lineage>
        <taxon>Eukaryota</taxon>
        <taxon>Fungi</taxon>
        <taxon>Dikarya</taxon>
        <taxon>Ascomycota</taxon>
        <taxon>Pezizomycotina</taxon>
        <taxon>Sordariomycetes</taxon>
        <taxon>Hypocreomycetidae</taxon>
        <taxon>Glomerellales</taxon>
        <taxon>Glomerellaceae</taxon>
        <taxon>Colletotrichum</taxon>
        <taxon>Colletotrichum acutatum species complex</taxon>
    </lineage>
</organism>
<evidence type="ECO:0000256" key="1">
    <source>
        <dbReference type="SAM" id="MobiDB-lite"/>
    </source>
</evidence>
<name>A0A9Q8SAL0_9PEZI</name>
<gene>
    <name evidence="2" type="ORF">CLUP02_00355</name>
</gene>
<accession>A0A9Q8SAL0</accession>
<dbReference type="Proteomes" id="UP000830671">
    <property type="component" value="Chromosome 1"/>
</dbReference>
<dbReference type="AlphaFoldDB" id="A0A9Q8SAL0"/>
<feature type="compositionally biased region" description="Polar residues" evidence="1">
    <location>
        <begin position="15"/>
        <end position="29"/>
    </location>
</feature>
<dbReference type="KEGG" id="clup:CLUP02_00355"/>
<protein>
    <submittedName>
        <fullName evidence="2">Uncharacterized protein</fullName>
    </submittedName>
</protein>
<dbReference type="GeneID" id="73334415"/>
<proteinExistence type="predicted"/>
<dbReference type="RefSeq" id="XP_049135362.1">
    <property type="nucleotide sequence ID" value="XM_049279405.1"/>
</dbReference>
<reference evidence="2" key="1">
    <citation type="journal article" date="2021" name="Mol. Plant Microbe Interact.">
        <title>Complete Genome Sequence of the Plant-Pathogenic Fungus Colletotrichum lupini.</title>
        <authorList>
            <person name="Baroncelli R."/>
            <person name="Pensec F."/>
            <person name="Da Lio D."/>
            <person name="Boufleur T."/>
            <person name="Vicente I."/>
            <person name="Sarrocco S."/>
            <person name="Picot A."/>
            <person name="Baraldi E."/>
            <person name="Sukno S."/>
            <person name="Thon M."/>
            <person name="Le Floch G."/>
        </authorList>
    </citation>
    <scope>NUCLEOTIDE SEQUENCE</scope>
    <source>
        <strain evidence="2">IMI 504893</strain>
    </source>
</reference>
<feature type="region of interest" description="Disordered" evidence="1">
    <location>
        <begin position="1"/>
        <end position="119"/>
    </location>
</feature>
<evidence type="ECO:0000313" key="3">
    <source>
        <dbReference type="Proteomes" id="UP000830671"/>
    </source>
</evidence>
<dbReference type="EMBL" id="CP019471">
    <property type="protein sequence ID" value="UQC73709.1"/>
    <property type="molecule type" value="Genomic_DNA"/>
</dbReference>
<evidence type="ECO:0000313" key="2">
    <source>
        <dbReference type="EMBL" id="UQC73709.1"/>
    </source>
</evidence>